<feature type="compositionally biased region" description="Basic and acidic residues" evidence="1">
    <location>
        <begin position="292"/>
        <end position="310"/>
    </location>
</feature>
<dbReference type="Proteomes" id="UP001152798">
    <property type="component" value="Chromosome 1"/>
</dbReference>
<sequence length="349" mass="39439">MLVSFTGGRVQEEGSSEDIVGRPPTEGSAPVSVVMISSLVIVVGLCGVAVSQEFKLVKVVTERKKEEPRVEYHEESERGYPLIVQQPYPIIVEKRIPYNEDRYDRKDSPSVYTSTSDEFGYRPEVVRSPIIFTVSSQSVPSRIPYPLRIQKENWPLPCVGDDPNCLEEKIDNSAKHPIKKKNIYKSVESVKQENIKLNERDVPISSDYEKIEGSVQHKETFQTPILIAIEKPGYKYVKHLVGAGVLPKARQFHVLILEEDDTSDNASHEGLNNTESGQENVSKNLPSEDILSDNKQEEEAEENQQKREVTLEENDTAEGDIISPSTKGKLNDNNESSCEYEMKKIRYVK</sequence>
<dbReference type="OrthoDB" id="10376934at2759"/>
<feature type="region of interest" description="Disordered" evidence="1">
    <location>
        <begin position="1"/>
        <end position="26"/>
    </location>
</feature>
<organism evidence="2 3">
    <name type="scientific">Nezara viridula</name>
    <name type="common">Southern green stink bug</name>
    <name type="synonym">Cimex viridulus</name>
    <dbReference type="NCBI Taxonomy" id="85310"/>
    <lineage>
        <taxon>Eukaryota</taxon>
        <taxon>Metazoa</taxon>
        <taxon>Ecdysozoa</taxon>
        <taxon>Arthropoda</taxon>
        <taxon>Hexapoda</taxon>
        <taxon>Insecta</taxon>
        <taxon>Pterygota</taxon>
        <taxon>Neoptera</taxon>
        <taxon>Paraneoptera</taxon>
        <taxon>Hemiptera</taxon>
        <taxon>Heteroptera</taxon>
        <taxon>Panheteroptera</taxon>
        <taxon>Pentatomomorpha</taxon>
        <taxon>Pentatomoidea</taxon>
        <taxon>Pentatomidae</taxon>
        <taxon>Pentatominae</taxon>
        <taxon>Nezara</taxon>
    </lineage>
</organism>
<accession>A0A9P0E1K7</accession>
<gene>
    <name evidence="2" type="ORF">NEZAVI_LOCUS694</name>
</gene>
<feature type="region of interest" description="Disordered" evidence="1">
    <location>
        <begin position="262"/>
        <end position="336"/>
    </location>
</feature>
<feature type="compositionally biased region" description="Polar residues" evidence="1">
    <location>
        <begin position="323"/>
        <end position="336"/>
    </location>
</feature>
<feature type="compositionally biased region" description="Polar residues" evidence="1">
    <location>
        <begin position="270"/>
        <end position="285"/>
    </location>
</feature>
<protein>
    <submittedName>
        <fullName evidence="2">Uncharacterized protein</fullName>
    </submittedName>
</protein>
<proteinExistence type="predicted"/>
<evidence type="ECO:0000256" key="1">
    <source>
        <dbReference type="SAM" id="MobiDB-lite"/>
    </source>
</evidence>
<dbReference type="EMBL" id="OV725077">
    <property type="protein sequence ID" value="CAH1389255.1"/>
    <property type="molecule type" value="Genomic_DNA"/>
</dbReference>
<keyword evidence="3" id="KW-1185">Reference proteome</keyword>
<reference evidence="2" key="1">
    <citation type="submission" date="2022-01" db="EMBL/GenBank/DDBJ databases">
        <authorList>
            <person name="King R."/>
        </authorList>
    </citation>
    <scope>NUCLEOTIDE SEQUENCE</scope>
</reference>
<evidence type="ECO:0000313" key="3">
    <source>
        <dbReference type="Proteomes" id="UP001152798"/>
    </source>
</evidence>
<name>A0A9P0E1K7_NEZVI</name>
<evidence type="ECO:0000313" key="2">
    <source>
        <dbReference type="EMBL" id="CAH1389255.1"/>
    </source>
</evidence>
<dbReference type="AlphaFoldDB" id="A0A9P0E1K7"/>